<name>A0AA37WEQ3_9BACT</name>
<organism evidence="1 2">
    <name type="scientific">Portibacter lacus</name>
    <dbReference type="NCBI Taxonomy" id="1099794"/>
    <lineage>
        <taxon>Bacteria</taxon>
        <taxon>Pseudomonadati</taxon>
        <taxon>Bacteroidota</taxon>
        <taxon>Saprospiria</taxon>
        <taxon>Saprospirales</taxon>
        <taxon>Haliscomenobacteraceae</taxon>
        <taxon>Portibacter</taxon>
    </lineage>
</organism>
<evidence type="ECO:0000313" key="2">
    <source>
        <dbReference type="Proteomes" id="UP001156666"/>
    </source>
</evidence>
<comment type="caution">
    <text evidence="1">The sequence shown here is derived from an EMBL/GenBank/DDBJ whole genome shotgun (WGS) entry which is preliminary data.</text>
</comment>
<gene>
    <name evidence="1" type="ORF">GCM10007940_15340</name>
</gene>
<reference evidence="1" key="2">
    <citation type="submission" date="2023-01" db="EMBL/GenBank/DDBJ databases">
        <title>Draft genome sequence of Portibacter lacus strain NBRC 108769.</title>
        <authorList>
            <person name="Sun Q."/>
            <person name="Mori K."/>
        </authorList>
    </citation>
    <scope>NUCLEOTIDE SEQUENCE</scope>
    <source>
        <strain evidence="1">NBRC 108769</strain>
    </source>
</reference>
<dbReference type="InterPro" id="IPR013783">
    <property type="entry name" value="Ig-like_fold"/>
</dbReference>
<reference evidence="1" key="1">
    <citation type="journal article" date="2014" name="Int. J. Syst. Evol. Microbiol.">
        <title>Complete genome sequence of Corynebacterium casei LMG S-19264T (=DSM 44701T), isolated from a smear-ripened cheese.</title>
        <authorList>
            <consortium name="US DOE Joint Genome Institute (JGI-PGF)"/>
            <person name="Walter F."/>
            <person name="Albersmeier A."/>
            <person name="Kalinowski J."/>
            <person name="Ruckert C."/>
        </authorList>
    </citation>
    <scope>NUCLEOTIDE SEQUENCE</scope>
    <source>
        <strain evidence="1">NBRC 108769</strain>
    </source>
</reference>
<protein>
    <submittedName>
        <fullName evidence="1">Uncharacterized protein</fullName>
    </submittedName>
</protein>
<evidence type="ECO:0000313" key="1">
    <source>
        <dbReference type="EMBL" id="GLR16919.1"/>
    </source>
</evidence>
<dbReference type="Gene3D" id="2.60.40.10">
    <property type="entry name" value="Immunoglobulins"/>
    <property type="match status" value="1"/>
</dbReference>
<proteinExistence type="predicted"/>
<sequence length="105" mass="11176">MSCNKDRDDPQIRFITPAQNSEVEAGVQFTMQAEVTDNEAISSIVVGGDVQDLEITGITDVLKHNFLVNITPSADTPSGAELTITVTAKDVAGNSESEDLVVIVK</sequence>
<dbReference type="AlphaFoldDB" id="A0AA37WEQ3"/>
<keyword evidence="2" id="KW-1185">Reference proteome</keyword>
<dbReference type="Proteomes" id="UP001156666">
    <property type="component" value="Unassembled WGS sequence"/>
</dbReference>
<dbReference type="EMBL" id="BSOH01000007">
    <property type="protein sequence ID" value="GLR16919.1"/>
    <property type="molecule type" value="Genomic_DNA"/>
</dbReference>
<accession>A0AA37WEQ3</accession>